<dbReference type="Proteomes" id="UP000265515">
    <property type="component" value="Unassembled WGS sequence"/>
</dbReference>
<protein>
    <submittedName>
        <fullName evidence="2">Uncharacterized protein</fullName>
    </submittedName>
</protein>
<evidence type="ECO:0000313" key="2">
    <source>
        <dbReference type="EMBL" id="GBG65508.1"/>
    </source>
</evidence>
<accession>A0A388K627</accession>
<organism evidence="2 3">
    <name type="scientific">Chara braunii</name>
    <name type="common">Braun's stonewort</name>
    <dbReference type="NCBI Taxonomy" id="69332"/>
    <lineage>
        <taxon>Eukaryota</taxon>
        <taxon>Viridiplantae</taxon>
        <taxon>Streptophyta</taxon>
        <taxon>Charophyceae</taxon>
        <taxon>Charales</taxon>
        <taxon>Characeae</taxon>
        <taxon>Chara</taxon>
    </lineage>
</organism>
<comment type="caution">
    <text evidence="2">The sequence shown here is derived from an EMBL/GenBank/DDBJ whole genome shotgun (WGS) entry which is preliminary data.</text>
</comment>
<dbReference type="PANTHER" id="PTHR35105">
    <property type="entry name" value="EXPRESSED PROTEIN"/>
    <property type="match status" value="1"/>
</dbReference>
<dbReference type="EMBL" id="BFEA01000062">
    <property type="protein sequence ID" value="GBG65508.1"/>
    <property type="molecule type" value="Genomic_DNA"/>
</dbReference>
<proteinExistence type="predicted"/>
<feature type="region of interest" description="Disordered" evidence="1">
    <location>
        <begin position="1"/>
        <end position="20"/>
    </location>
</feature>
<dbReference type="Gene3D" id="3.90.550.10">
    <property type="entry name" value="Spore Coat Polysaccharide Biosynthesis Protein SpsA, Chain A"/>
    <property type="match status" value="1"/>
</dbReference>
<dbReference type="InterPro" id="IPR029044">
    <property type="entry name" value="Nucleotide-diphossugar_trans"/>
</dbReference>
<dbReference type="PANTHER" id="PTHR35105:SF2">
    <property type="entry name" value="PROTEIN CDI"/>
    <property type="match status" value="1"/>
</dbReference>
<sequence>MAMAMAAATETDGGETTTEGAAVWGGWVDDLDKESCTGGGGGGGVGEVGRGVSSKATTKGGKLLELANLTTDCAPRPPRLPLRIFIGYDSREDIAFQVCRHSILKHSSVPAEIVAIKQDLLRKSQLYDRDRAPDESTEFSFTRFLTPYLAGYRGWAIFVDCDFLFTADVKELEDMMDDKYAVMCVQHNYVPTTATKMDGRIQTVYPRKNWSSMVLYNCSHPKNRILTPDVVNSQSGAFLHRFLWLDDKEIGSIPWTWNWLVGHNEKPSNGLPPKAIHYTLGGPWFDAYKNCDYAELWLKEREEHRFTERLHKVIQHDLLNIVEDKMNDKLDEICARFNELLEAHRETSALQRLMLLYLQDKTGGPIIRKDA</sequence>
<name>A0A388K627_CHABU</name>
<gene>
    <name evidence="2" type="ORF">CBR_g51102</name>
</gene>
<evidence type="ECO:0000256" key="1">
    <source>
        <dbReference type="SAM" id="MobiDB-lite"/>
    </source>
</evidence>
<keyword evidence="3" id="KW-1185">Reference proteome</keyword>
<dbReference type="OMA" id="LYWRNRD"/>
<dbReference type="Gramene" id="GBG65508">
    <property type="protein sequence ID" value="GBG65508"/>
    <property type="gene ID" value="CBR_g51102"/>
</dbReference>
<evidence type="ECO:0000313" key="3">
    <source>
        <dbReference type="Proteomes" id="UP000265515"/>
    </source>
</evidence>
<dbReference type="AlphaFoldDB" id="A0A388K627"/>
<reference evidence="2 3" key="1">
    <citation type="journal article" date="2018" name="Cell">
        <title>The Chara Genome: Secondary Complexity and Implications for Plant Terrestrialization.</title>
        <authorList>
            <person name="Nishiyama T."/>
            <person name="Sakayama H."/>
            <person name="Vries J.D."/>
            <person name="Buschmann H."/>
            <person name="Saint-Marcoux D."/>
            <person name="Ullrich K.K."/>
            <person name="Haas F.B."/>
            <person name="Vanderstraeten L."/>
            <person name="Becker D."/>
            <person name="Lang D."/>
            <person name="Vosolsobe S."/>
            <person name="Rombauts S."/>
            <person name="Wilhelmsson P.K.I."/>
            <person name="Janitza P."/>
            <person name="Kern R."/>
            <person name="Heyl A."/>
            <person name="Rumpler F."/>
            <person name="Villalobos L.I.A.C."/>
            <person name="Clay J.M."/>
            <person name="Skokan R."/>
            <person name="Toyoda A."/>
            <person name="Suzuki Y."/>
            <person name="Kagoshima H."/>
            <person name="Schijlen E."/>
            <person name="Tajeshwar N."/>
            <person name="Catarino B."/>
            <person name="Hetherington A.J."/>
            <person name="Saltykova A."/>
            <person name="Bonnot C."/>
            <person name="Breuninger H."/>
            <person name="Symeonidi A."/>
            <person name="Radhakrishnan G.V."/>
            <person name="Van Nieuwerburgh F."/>
            <person name="Deforce D."/>
            <person name="Chang C."/>
            <person name="Karol K.G."/>
            <person name="Hedrich R."/>
            <person name="Ulvskov P."/>
            <person name="Glockner G."/>
            <person name="Delwiche C.F."/>
            <person name="Petrasek J."/>
            <person name="Van de Peer Y."/>
            <person name="Friml J."/>
            <person name="Beilby M."/>
            <person name="Dolan L."/>
            <person name="Kohara Y."/>
            <person name="Sugano S."/>
            <person name="Fujiyama A."/>
            <person name="Delaux P.-M."/>
            <person name="Quint M."/>
            <person name="TheiBen G."/>
            <person name="Hagemann M."/>
            <person name="Harholt J."/>
            <person name="Dunand C."/>
            <person name="Zachgo S."/>
            <person name="Langdale J."/>
            <person name="Maumus F."/>
            <person name="Straeten D.V.D."/>
            <person name="Gould S.B."/>
            <person name="Rensing S.A."/>
        </authorList>
    </citation>
    <scope>NUCLEOTIDE SEQUENCE [LARGE SCALE GENOMIC DNA]</scope>
    <source>
        <strain evidence="2 3">S276</strain>
    </source>
</reference>
<dbReference type="SUPFAM" id="SSF53448">
    <property type="entry name" value="Nucleotide-diphospho-sugar transferases"/>
    <property type="match status" value="1"/>
</dbReference>
<dbReference type="OrthoDB" id="590152at2759"/>